<organism evidence="2 3">
    <name type="scientific">Brucella cytisi</name>
    <dbReference type="NCBI Taxonomy" id="407152"/>
    <lineage>
        <taxon>Bacteria</taxon>
        <taxon>Pseudomonadati</taxon>
        <taxon>Pseudomonadota</taxon>
        <taxon>Alphaproteobacteria</taxon>
        <taxon>Hyphomicrobiales</taxon>
        <taxon>Brucellaceae</taxon>
        <taxon>Brucella/Ochrobactrum group</taxon>
        <taxon>Brucella</taxon>
    </lineage>
</organism>
<protein>
    <submittedName>
        <fullName evidence="2">Uncharacterized protein</fullName>
    </submittedName>
</protein>
<keyword evidence="1" id="KW-0472">Membrane</keyword>
<dbReference type="RefSeq" id="WP_071632859.1">
    <property type="nucleotide sequence ID" value="NZ_JBCAUP010000013.1"/>
</dbReference>
<accession>A0A1J6HV98</accession>
<evidence type="ECO:0000256" key="1">
    <source>
        <dbReference type="SAM" id="Phobius"/>
    </source>
</evidence>
<reference evidence="2 3" key="1">
    <citation type="submission" date="2016-10" db="EMBL/GenBank/DDBJ databases">
        <title>The Draft Genome Sequence of the Potato Rhizosphere Bacteria Ochrobactrum sp. IPA7.2.</title>
        <authorList>
            <person name="Gogoleva N.E."/>
            <person name="Khlopko Y.A."/>
            <person name="Burygin G.L."/>
            <person name="Plotnikov A.O."/>
        </authorList>
    </citation>
    <scope>NUCLEOTIDE SEQUENCE [LARGE SCALE GENOMIC DNA]</scope>
    <source>
        <strain evidence="2 3">IPA7.2</strain>
    </source>
</reference>
<keyword evidence="1" id="KW-0812">Transmembrane</keyword>
<keyword evidence="3" id="KW-1185">Reference proteome</keyword>
<proteinExistence type="predicted"/>
<name>A0A1J6HV98_9HYPH</name>
<dbReference type="EMBL" id="MOEC01000019">
    <property type="protein sequence ID" value="OIS92119.1"/>
    <property type="molecule type" value="Genomic_DNA"/>
</dbReference>
<keyword evidence="1" id="KW-1133">Transmembrane helix</keyword>
<dbReference type="OrthoDB" id="8452948at2"/>
<dbReference type="AlphaFoldDB" id="A0A1J6HV98"/>
<sequence>MAKQPPEGAGRKTALGRRLLILMILAIVLVIALVWMSIYLFDPNGGLDFDDLGIFAFDFNVVDTVSPRIL</sequence>
<evidence type="ECO:0000313" key="2">
    <source>
        <dbReference type="EMBL" id="OIS92119.1"/>
    </source>
</evidence>
<dbReference type="Proteomes" id="UP000182985">
    <property type="component" value="Unassembled WGS sequence"/>
</dbReference>
<feature type="transmembrane region" description="Helical" evidence="1">
    <location>
        <begin position="20"/>
        <end position="41"/>
    </location>
</feature>
<gene>
    <name evidence="2" type="ORF">BLA27_17650</name>
</gene>
<comment type="caution">
    <text evidence="2">The sequence shown here is derived from an EMBL/GenBank/DDBJ whole genome shotgun (WGS) entry which is preliminary data.</text>
</comment>
<evidence type="ECO:0000313" key="3">
    <source>
        <dbReference type="Proteomes" id="UP000182985"/>
    </source>
</evidence>